<reference evidence="1" key="1">
    <citation type="journal article" date="2023" name="Mol. Phylogenet. Evol.">
        <title>Genome-scale phylogeny and comparative genomics of the fungal order Sordariales.</title>
        <authorList>
            <person name="Hensen N."/>
            <person name="Bonometti L."/>
            <person name="Westerberg I."/>
            <person name="Brannstrom I.O."/>
            <person name="Guillou S."/>
            <person name="Cros-Aarteil S."/>
            <person name="Calhoun S."/>
            <person name="Haridas S."/>
            <person name="Kuo A."/>
            <person name="Mondo S."/>
            <person name="Pangilinan J."/>
            <person name="Riley R."/>
            <person name="LaButti K."/>
            <person name="Andreopoulos B."/>
            <person name="Lipzen A."/>
            <person name="Chen C."/>
            <person name="Yan M."/>
            <person name="Daum C."/>
            <person name="Ng V."/>
            <person name="Clum A."/>
            <person name="Steindorff A."/>
            <person name="Ohm R.A."/>
            <person name="Martin F."/>
            <person name="Silar P."/>
            <person name="Natvig D.O."/>
            <person name="Lalanne C."/>
            <person name="Gautier V."/>
            <person name="Ament-Velasquez S.L."/>
            <person name="Kruys A."/>
            <person name="Hutchinson M.I."/>
            <person name="Powell A.J."/>
            <person name="Barry K."/>
            <person name="Miller A.N."/>
            <person name="Grigoriev I.V."/>
            <person name="Debuchy R."/>
            <person name="Gladieux P."/>
            <person name="Hiltunen Thoren M."/>
            <person name="Johannesson H."/>
        </authorList>
    </citation>
    <scope>NUCLEOTIDE SEQUENCE</scope>
    <source>
        <strain evidence="1">CBS 958.72</strain>
    </source>
</reference>
<gene>
    <name evidence="1" type="ORF">B0T24DRAFT_683486</name>
</gene>
<dbReference type="EMBL" id="JAULSN010000009">
    <property type="protein sequence ID" value="KAK3364846.1"/>
    <property type="molecule type" value="Genomic_DNA"/>
</dbReference>
<sequence length="103" mass="10350">MSSSSMSMAPGSTMFNTSPFMGSTRVAITAAPRKVAAVAAAGGATTGAGGGTGRQDGWCRHRGSKSKTFYNSVRDDGRAGAERALGFLRALLLLAQAAAGVVP</sequence>
<organism evidence="1 2">
    <name type="scientific">Lasiosphaeria ovina</name>
    <dbReference type="NCBI Taxonomy" id="92902"/>
    <lineage>
        <taxon>Eukaryota</taxon>
        <taxon>Fungi</taxon>
        <taxon>Dikarya</taxon>
        <taxon>Ascomycota</taxon>
        <taxon>Pezizomycotina</taxon>
        <taxon>Sordariomycetes</taxon>
        <taxon>Sordariomycetidae</taxon>
        <taxon>Sordariales</taxon>
        <taxon>Lasiosphaeriaceae</taxon>
        <taxon>Lasiosphaeria</taxon>
    </lineage>
</organism>
<accession>A0AAE0JW68</accession>
<protein>
    <submittedName>
        <fullName evidence="1">Uncharacterized protein</fullName>
    </submittedName>
</protein>
<proteinExistence type="predicted"/>
<dbReference type="Proteomes" id="UP001287356">
    <property type="component" value="Unassembled WGS sequence"/>
</dbReference>
<evidence type="ECO:0000313" key="1">
    <source>
        <dbReference type="EMBL" id="KAK3364846.1"/>
    </source>
</evidence>
<comment type="caution">
    <text evidence="1">The sequence shown here is derived from an EMBL/GenBank/DDBJ whole genome shotgun (WGS) entry which is preliminary data.</text>
</comment>
<name>A0AAE0JW68_9PEZI</name>
<reference evidence="1" key="2">
    <citation type="submission" date="2023-06" db="EMBL/GenBank/DDBJ databases">
        <authorList>
            <consortium name="Lawrence Berkeley National Laboratory"/>
            <person name="Haridas S."/>
            <person name="Hensen N."/>
            <person name="Bonometti L."/>
            <person name="Westerberg I."/>
            <person name="Brannstrom I.O."/>
            <person name="Guillou S."/>
            <person name="Cros-Aarteil S."/>
            <person name="Calhoun S."/>
            <person name="Kuo A."/>
            <person name="Mondo S."/>
            <person name="Pangilinan J."/>
            <person name="Riley R."/>
            <person name="Labutti K."/>
            <person name="Andreopoulos B."/>
            <person name="Lipzen A."/>
            <person name="Chen C."/>
            <person name="Yanf M."/>
            <person name="Daum C."/>
            <person name="Ng V."/>
            <person name="Clum A."/>
            <person name="Steindorff A."/>
            <person name="Ohm R."/>
            <person name="Martin F."/>
            <person name="Silar P."/>
            <person name="Natvig D."/>
            <person name="Lalanne C."/>
            <person name="Gautier V."/>
            <person name="Ament-Velasquez S.L."/>
            <person name="Kruys A."/>
            <person name="Hutchinson M.I."/>
            <person name="Powell A.J."/>
            <person name="Barry K."/>
            <person name="Miller A.N."/>
            <person name="Grigoriev I.V."/>
            <person name="Debuchy R."/>
            <person name="Gladieux P."/>
            <person name="Thoren M.H."/>
            <person name="Johannesson H."/>
        </authorList>
    </citation>
    <scope>NUCLEOTIDE SEQUENCE</scope>
    <source>
        <strain evidence="1">CBS 958.72</strain>
    </source>
</reference>
<evidence type="ECO:0000313" key="2">
    <source>
        <dbReference type="Proteomes" id="UP001287356"/>
    </source>
</evidence>
<dbReference type="AlphaFoldDB" id="A0AAE0JW68"/>
<keyword evidence="2" id="KW-1185">Reference proteome</keyword>